<protein>
    <submittedName>
        <fullName evidence="1">Uncharacterized protein</fullName>
    </submittedName>
</protein>
<accession>A0A382KKJ3</accession>
<name>A0A382KKJ3_9ZZZZ</name>
<dbReference type="AlphaFoldDB" id="A0A382KKJ3"/>
<evidence type="ECO:0000313" key="1">
    <source>
        <dbReference type="EMBL" id="SVC25404.1"/>
    </source>
</evidence>
<organism evidence="1">
    <name type="scientific">marine metagenome</name>
    <dbReference type="NCBI Taxonomy" id="408172"/>
    <lineage>
        <taxon>unclassified sequences</taxon>
        <taxon>metagenomes</taxon>
        <taxon>ecological metagenomes</taxon>
    </lineage>
</organism>
<dbReference type="EMBL" id="UINC01081496">
    <property type="protein sequence ID" value="SVC25404.1"/>
    <property type="molecule type" value="Genomic_DNA"/>
</dbReference>
<reference evidence="1" key="1">
    <citation type="submission" date="2018-05" db="EMBL/GenBank/DDBJ databases">
        <authorList>
            <person name="Lanie J.A."/>
            <person name="Ng W.-L."/>
            <person name="Kazmierczak K.M."/>
            <person name="Andrzejewski T.M."/>
            <person name="Davidsen T.M."/>
            <person name="Wayne K.J."/>
            <person name="Tettelin H."/>
            <person name="Glass J.I."/>
            <person name="Rusch D."/>
            <person name="Podicherti R."/>
            <person name="Tsui H.-C.T."/>
            <person name="Winkler M.E."/>
        </authorList>
    </citation>
    <scope>NUCLEOTIDE SEQUENCE</scope>
</reference>
<sequence length="81" mass="9251">MANTQVLLSNIGESFHEMYGLLLEDDHGYGFNTNLKIQHTNGGRDDISEVEYNALLEIWWAAEGYNYMIEDGHFKLEIALA</sequence>
<proteinExistence type="predicted"/>
<gene>
    <name evidence="1" type="ORF">METZ01_LOCUS278258</name>
</gene>